<dbReference type="GO" id="GO:0030008">
    <property type="term" value="C:TRAPP complex"/>
    <property type="evidence" value="ECO:0007669"/>
    <property type="project" value="UniProtKB-UniRule"/>
</dbReference>
<evidence type="ECO:0000313" key="9">
    <source>
        <dbReference type="Proteomes" id="UP000605846"/>
    </source>
</evidence>
<evidence type="ECO:0000256" key="7">
    <source>
        <dbReference type="RuleBase" id="RU366065"/>
    </source>
</evidence>
<evidence type="ECO:0000256" key="6">
    <source>
        <dbReference type="ARBA" id="ARBA00038179"/>
    </source>
</evidence>
<name>A0A8H7BQY5_9FUNG</name>
<dbReference type="SUPFAM" id="SSF64356">
    <property type="entry name" value="SNARE-like"/>
    <property type="match status" value="1"/>
</dbReference>
<dbReference type="OrthoDB" id="246406at2759"/>
<dbReference type="SMART" id="SM01399">
    <property type="entry name" value="Sybindin"/>
    <property type="match status" value="1"/>
</dbReference>
<accession>A0A8H7BQY5</accession>
<dbReference type="GO" id="GO:0005794">
    <property type="term" value="C:Golgi apparatus"/>
    <property type="evidence" value="ECO:0007669"/>
    <property type="project" value="UniProtKB-SubCell"/>
</dbReference>
<dbReference type="CDD" id="cd14856">
    <property type="entry name" value="TRAPPC4_synbindin"/>
    <property type="match status" value="1"/>
</dbReference>
<keyword evidence="2 7" id="KW-0813">Transport</keyword>
<comment type="subcellular location">
    <subcellularLocation>
        <location evidence="7">Endoplasmic reticulum</location>
    </subcellularLocation>
    <subcellularLocation>
        <location evidence="7">Golgi apparatus</location>
        <location evidence="7">cis-Golgi network</location>
    </subcellularLocation>
    <subcellularLocation>
        <location evidence="1">Golgi apparatus</location>
    </subcellularLocation>
</comment>
<keyword evidence="5 7" id="KW-0333">Golgi apparatus</keyword>
<evidence type="ECO:0000256" key="3">
    <source>
        <dbReference type="ARBA" id="ARBA00022824"/>
    </source>
</evidence>
<dbReference type="FunFam" id="3.30.450.70:FF:000007">
    <property type="entry name" value="Putative sybindin-like family protein"/>
    <property type="match status" value="1"/>
</dbReference>
<gene>
    <name evidence="8" type="ORF">EC973_003715</name>
</gene>
<evidence type="ECO:0000256" key="2">
    <source>
        <dbReference type="ARBA" id="ARBA00022448"/>
    </source>
</evidence>
<evidence type="ECO:0000256" key="5">
    <source>
        <dbReference type="ARBA" id="ARBA00023034"/>
    </source>
</evidence>
<dbReference type="InterPro" id="IPR007233">
    <property type="entry name" value="TRAPPC"/>
</dbReference>
<evidence type="ECO:0000256" key="1">
    <source>
        <dbReference type="ARBA" id="ARBA00004555"/>
    </source>
</evidence>
<dbReference type="GO" id="GO:0005783">
    <property type="term" value="C:endoplasmic reticulum"/>
    <property type="evidence" value="ECO:0007669"/>
    <property type="project" value="UniProtKB-SubCell"/>
</dbReference>
<evidence type="ECO:0000313" key="8">
    <source>
        <dbReference type="EMBL" id="KAF7722067.1"/>
    </source>
</evidence>
<evidence type="ECO:0000256" key="4">
    <source>
        <dbReference type="ARBA" id="ARBA00022892"/>
    </source>
</evidence>
<comment type="subunit">
    <text evidence="7">Part of the multisubunit transport protein particle (TRAPP) complex.</text>
</comment>
<organism evidence="8 9">
    <name type="scientific">Apophysomyces ossiformis</name>
    <dbReference type="NCBI Taxonomy" id="679940"/>
    <lineage>
        <taxon>Eukaryota</taxon>
        <taxon>Fungi</taxon>
        <taxon>Fungi incertae sedis</taxon>
        <taxon>Mucoromycota</taxon>
        <taxon>Mucoromycotina</taxon>
        <taxon>Mucoromycetes</taxon>
        <taxon>Mucorales</taxon>
        <taxon>Mucorineae</taxon>
        <taxon>Mucoraceae</taxon>
        <taxon>Apophysomyces</taxon>
    </lineage>
</organism>
<dbReference type="Pfam" id="PF04099">
    <property type="entry name" value="Sybindin"/>
    <property type="match status" value="1"/>
</dbReference>
<proteinExistence type="inferred from homology"/>
<dbReference type="AlphaFoldDB" id="A0A8H7BQY5"/>
<dbReference type="Gene3D" id="3.30.450.70">
    <property type="match status" value="1"/>
</dbReference>
<reference evidence="8" key="1">
    <citation type="submission" date="2020-01" db="EMBL/GenBank/DDBJ databases">
        <title>Genome Sequencing of Three Apophysomyces-Like Fungal Strains Confirms a Novel Fungal Genus in the Mucoromycota with divergent Burkholderia-like Endosymbiotic Bacteria.</title>
        <authorList>
            <person name="Stajich J.E."/>
            <person name="Macias A.M."/>
            <person name="Carter-House D."/>
            <person name="Lovett B."/>
            <person name="Kasson L.R."/>
            <person name="Berry K."/>
            <person name="Grigoriev I."/>
            <person name="Chang Y."/>
            <person name="Spatafora J."/>
            <person name="Kasson M.T."/>
        </authorList>
    </citation>
    <scope>NUCLEOTIDE SEQUENCE</scope>
    <source>
        <strain evidence="8">NRRL A-21654</strain>
    </source>
</reference>
<keyword evidence="3 7" id="KW-0256">Endoplasmic reticulum</keyword>
<dbReference type="Proteomes" id="UP000605846">
    <property type="component" value="Unassembled WGS sequence"/>
</dbReference>
<comment type="caution">
    <text evidence="8">The sequence shown here is derived from an EMBL/GenBank/DDBJ whole genome shotgun (WGS) entry which is preliminary data.</text>
</comment>
<dbReference type="EMBL" id="JABAYA010000215">
    <property type="protein sequence ID" value="KAF7722067.1"/>
    <property type="molecule type" value="Genomic_DNA"/>
</dbReference>
<keyword evidence="4 7" id="KW-0931">ER-Golgi transport</keyword>
<dbReference type="GO" id="GO:0006888">
    <property type="term" value="P:endoplasmic reticulum to Golgi vesicle-mediated transport"/>
    <property type="evidence" value="ECO:0007669"/>
    <property type="project" value="UniProtKB-UniRule"/>
</dbReference>
<comment type="similarity">
    <text evidence="6">Belongs to the TRAPP small subunits family. TRAPPC4 subfamily.</text>
</comment>
<dbReference type="PANTHER" id="PTHR23249">
    <property type="entry name" value="TRAFFICKING PROTEIN PARTICLE COMPLEX SUBUNIT"/>
    <property type="match status" value="1"/>
</dbReference>
<protein>
    <recommendedName>
        <fullName evidence="7">Trafficking protein particle complex subunit</fullName>
    </recommendedName>
</protein>
<sequence>MIYSLYIINKAGGLVYQKDFANQLEKLSSNEYLVLAGTFHGVHAITSKLSPVYGSSGIEMLEAEKFKLFCFQALTGTKFLLITDPQQTSVDPYMKKIYDWYSDFVMKNPFHTPEMPIRSDQFDQTLIKFMKTVNNA</sequence>
<dbReference type="PANTHER" id="PTHR23249:SF15">
    <property type="entry name" value="TRAFFICKING PROTEIN PARTICLE COMPLEX SUBUNIT 4"/>
    <property type="match status" value="1"/>
</dbReference>
<dbReference type="InterPro" id="IPR011012">
    <property type="entry name" value="Longin-like_dom_sf"/>
</dbReference>
<keyword evidence="9" id="KW-1185">Reference proteome</keyword>